<name>A0A0A2VHD3_BEABA</name>
<dbReference type="STRING" id="1245745.A0A0A2VHD3"/>
<evidence type="ECO:0000313" key="2">
    <source>
        <dbReference type="EMBL" id="KGQ05687.1"/>
    </source>
</evidence>
<reference evidence="2 3" key="1">
    <citation type="submission" date="2012-10" db="EMBL/GenBank/DDBJ databases">
        <title>Genome sequencing and analysis of entomopathogenic fungi Beauveria bassiana D1-5.</title>
        <authorList>
            <person name="Li Q."/>
            <person name="Wang L."/>
            <person name="Zhang Z."/>
            <person name="Wang Q."/>
            <person name="Ren J."/>
            <person name="Wang M."/>
            <person name="Xu W."/>
            <person name="Wang J."/>
            <person name="Lu Y."/>
            <person name="Du Q."/>
            <person name="Sun Z."/>
        </authorList>
    </citation>
    <scope>NUCLEOTIDE SEQUENCE [LARGE SCALE GENOMIC DNA]</scope>
    <source>
        <strain evidence="2 3">D1-5</strain>
    </source>
</reference>
<evidence type="ECO:0000313" key="3">
    <source>
        <dbReference type="Proteomes" id="UP000030106"/>
    </source>
</evidence>
<feature type="compositionally biased region" description="Low complexity" evidence="1">
    <location>
        <begin position="223"/>
        <end position="233"/>
    </location>
</feature>
<feature type="region of interest" description="Disordered" evidence="1">
    <location>
        <begin position="181"/>
        <end position="251"/>
    </location>
</feature>
<dbReference type="OrthoDB" id="2107640at2759"/>
<organism evidence="2 3">
    <name type="scientific">Beauveria bassiana D1-5</name>
    <dbReference type="NCBI Taxonomy" id="1245745"/>
    <lineage>
        <taxon>Eukaryota</taxon>
        <taxon>Fungi</taxon>
        <taxon>Dikarya</taxon>
        <taxon>Ascomycota</taxon>
        <taxon>Pezizomycotina</taxon>
        <taxon>Sordariomycetes</taxon>
        <taxon>Hypocreomycetidae</taxon>
        <taxon>Hypocreales</taxon>
        <taxon>Cordycipitaceae</taxon>
        <taxon>Beauveria</taxon>
    </lineage>
</organism>
<feature type="compositionally biased region" description="Polar residues" evidence="1">
    <location>
        <begin position="197"/>
        <end position="206"/>
    </location>
</feature>
<sequence length="664" mass="73249">MTSFLFPATTASQGLRLRNNYGLVYTDIVRASSDALDALSLYRDLLFSQNPDVDSVGFAAFDAHVGDTSCQVRAAMLLDLTRQHRKWASESSRATWLDEYIERLTAVRDKARDTLADLTIKRIHPAKLGIGATEDTPAGILSNLGWSEPDLDRRVNALYQRSAHQLTNAYKLGSADEHEKDIPFSLRTSDSDREGTRTPTSDSESSAFERLTESSFPSEISDVDSVPSSRVSDAGSQTPLSVHPASDTGSQTPLSVHFAEALHILDSDEISTTSCKGSEDKKQANATSPKSYMSPLLEGPDPAAAWDALDAKMAVRFLVFCFTLSKYKTFGRFAGGVGGRLYPEEAIRIGDAMVADVWNRATPDYKYSKATRRVILEFGALQTWMSELSCAWLCHTAKYSAASPSLESLMVDTFKTSSKSVSCVSTYVGWLAIRELWAREGYSLIFVDRFFCYHSNFFLVTFHLESTDAGAESGVPEHCRPLRQQVSWTMERVDQDWLLGEQGQGRPYVIVTGNSINGGYEDYMRVAHTSERHNEGDGSCADNDSHVARFLAHDPDRLALSFFGHHRHYTFDSSGKEKQNDETVAVDNERVAGCMDNAFPGLAACWAASHGEADEVGTAGASLRMFAWQHCFAETKGRIARLVYEASNTLPISAPLSRFGAMSR</sequence>
<evidence type="ECO:0000256" key="1">
    <source>
        <dbReference type="SAM" id="MobiDB-lite"/>
    </source>
</evidence>
<accession>A0A0A2VHD3</accession>
<protein>
    <submittedName>
        <fullName evidence="2">Uncharacterized protein</fullName>
    </submittedName>
</protein>
<gene>
    <name evidence="2" type="ORF">BBAD15_g9065</name>
</gene>
<dbReference type="AlphaFoldDB" id="A0A0A2VHD3"/>
<dbReference type="HOGENOM" id="CLU_036308_0_0_1"/>
<proteinExistence type="predicted"/>
<dbReference type="eggNOG" id="ENOG502S5RE">
    <property type="taxonomic scope" value="Eukaryota"/>
</dbReference>
<dbReference type="Proteomes" id="UP000030106">
    <property type="component" value="Unassembled WGS sequence"/>
</dbReference>
<feature type="region of interest" description="Disordered" evidence="1">
    <location>
        <begin position="272"/>
        <end position="294"/>
    </location>
</feature>
<dbReference type="EMBL" id="ANFO01000918">
    <property type="protein sequence ID" value="KGQ05687.1"/>
    <property type="molecule type" value="Genomic_DNA"/>
</dbReference>
<comment type="caution">
    <text evidence="2">The sequence shown here is derived from an EMBL/GenBank/DDBJ whole genome shotgun (WGS) entry which is preliminary data.</text>
</comment>